<dbReference type="EMBL" id="SJPU01000001">
    <property type="protein sequence ID" value="TWU19509.1"/>
    <property type="molecule type" value="Genomic_DNA"/>
</dbReference>
<keyword evidence="4" id="KW-1185">Reference proteome</keyword>
<dbReference type="SUPFAM" id="SSF51283">
    <property type="entry name" value="dUTPase-like"/>
    <property type="match status" value="1"/>
</dbReference>
<name>A0A5C6C9R0_9BACT</name>
<dbReference type="PANTHER" id="PTHR42680">
    <property type="entry name" value="DCTP DEAMINASE"/>
    <property type="match status" value="1"/>
</dbReference>
<dbReference type="Gene3D" id="2.70.40.10">
    <property type="match status" value="1"/>
</dbReference>
<accession>A0A5C6C9R0</accession>
<dbReference type="Proteomes" id="UP000319908">
    <property type="component" value="Unassembled WGS sequence"/>
</dbReference>
<dbReference type="InterPro" id="IPR036157">
    <property type="entry name" value="dUTPase-like_sf"/>
</dbReference>
<evidence type="ECO:0000313" key="3">
    <source>
        <dbReference type="EMBL" id="TWU19509.1"/>
    </source>
</evidence>
<dbReference type="InterPro" id="IPR011962">
    <property type="entry name" value="dCTP_deaminase"/>
</dbReference>
<reference evidence="3 4" key="1">
    <citation type="journal article" date="2020" name="Antonie Van Leeuwenhoek">
        <title>Rhodopirellula heiligendammensis sp. nov., Rhodopirellula pilleata sp. nov., and Rhodopirellula solitaria sp. nov. isolated from natural or artificial marine surfaces in Northern Germany and California, USA, and emended description of the genus Rhodopirellula.</title>
        <authorList>
            <person name="Kallscheuer N."/>
            <person name="Wiegand S."/>
            <person name="Jogler M."/>
            <person name="Boedeker C."/>
            <person name="Peeters S.H."/>
            <person name="Rast P."/>
            <person name="Heuer A."/>
            <person name="Jetten M.S.M."/>
            <person name="Rohde M."/>
            <person name="Jogler C."/>
        </authorList>
    </citation>
    <scope>NUCLEOTIDE SEQUENCE [LARGE SCALE GENOMIC DNA]</scope>
    <source>
        <strain evidence="3 4">Poly21</strain>
    </source>
</reference>
<dbReference type="Pfam" id="PF22769">
    <property type="entry name" value="DCD"/>
    <property type="match status" value="1"/>
</dbReference>
<evidence type="ECO:0000313" key="4">
    <source>
        <dbReference type="Proteomes" id="UP000319908"/>
    </source>
</evidence>
<comment type="caution">
    <text evidence="3">The sequence shown here is derived from an EMBL/GenBank/DDBJ whole genome shotgun (WGS) entry which is preliminary data.</text>
</comment>
<keyword evidence="2" id="KW-0546">Nucleotide metabolism</keyword>
<dbReference type="GO" id="GO:0008829">
    <property type="term" value="F:dCTP deaminase activity"/>
    <property type="evidence" value="ECO:0007669"/>
    <property type="project" value="UniProtKB-EC"/>
</dbReference>
<dbReference type="EC" id="3.5.4.13" evidence="3"/>
<evidence type="ECO:0000256" key="1">
    <source>
        <dbReference type="ARBA" id="ARBA00022801"/>
    </source>
</evidence>
<proteinExistence type="predicted"/>
<dbReference type="AlphaFoldDB" id="A0A5C6C9R0"/>
<dbReference type="PANTHER" id="PTHR42680:SF3">
    <property type="entry name" value="DCTP DEAMINASE"/>
    <property type="match status" value="1"/>
</dbReference>
<organism evidence="3 4">
    <name type="scientific">Allorhodopirellula heiligendammensis</name>
    <dbReference type="NCBI Taxonomy" id="2714739"/>
    <lineage>
        <taxon>Bacteria</taxon>
        <taxon>Pseudomonadati</taxon>
        <taxon>Planctomycetota</taxon>
        <taxon>Planctomycetia</taxon>
        <taxon>Pirellulales</taxon>
        <taxon>Pirellulaceae</taxon>
        <taxon>Allorhodopirellula</taxon>
    </lineage>
</organism>
<dbReference type="InterPro" id="IPR033704">
    <property type="entry name" value="dUTPase_trimeric"/>
</dbReference>
<protein>
    <submittedName>
        <fullName evidence="3">Deoxycytidine triphosphate deaminase</fullName>
        <ecNumber evidence="3">3.5.4.13</ecNumber>
    </submittedName>
</protein>
<dbReference type="CDD" id="cd07557">
    <property type="entry name" value="trimeric_dUTPase"/>
    <property type="match status" value="1"/>
</dbReference>
<gene>
    <name evidence="3" type="primary">dcd_1</name>
    <name evidence="3" type="ORF">Poly21_16820</name>
</gene>
<sequence length="201" mass="22290">MFFSADQISDQRSQELFGIEPFEPALLKSASYVLRLGNRVRRWRRQDTPIDLMTEDCAANSLGSVETVSEICVKQGDLLLVSSYESLWLPNGLAGFLSTTSHMSRAGISVTCDSQLISPGYGQGVPSELTFEIVSHNPSPVILHHGMPVCHLMLAPVSPQNREIALMRSIYEHQPVPSGPSMFEEMQHISKVKFPYAPKSK</sequence>
<evidence type="ECO:0000256" key="2">
    <source>
        <dbReference type="ARBA" id="ARBA00023080"/>
    </source>
</evidence>
<dbReference type="GO" id="GO:0006229">
    <property type="term" value="P:dUTP biosynthetic process"/>
    <property type="evidence" value="ECO:0007669"/>
    <property type="project" value="InterPro"/>
</dbReference>
<keyword evidence="1 3" id="KW-0378">Hydrolase</keyword>